<evidence type="ECO:0000256" key="2">
    <source>
        <dbReference type="ARBA" id="ARBA00004541"/>
    </source>
</evidence>
<gene>
    <name evidence="21" type="ORF">DR999_PMT06229</name>
</gene>
<feature type="signal peptide" evidence="20">
    <location>
        <begin position="1"/>
        <end position="34"/>
    </location>
</feature>
<keyword evidence="20" id="KW-0732">Signal</keyword>
<dbReference type="Pfam" id="PF02072">
    <property type="entry name" value="Orexin"/>
    <property type="match status" value="1"/>
</dbReference>
<evidence type="ECO:0000256" key="7">
    <source>
        <dbReference type="ARBA" id="ARBA00023157"/>
    </source>
</evidence>
<comment type="similarity">
    <text evidence="3">Belongs to the orexin family.</text>
</comment>
<dbReference type="GO" id="GO:0001659">
    <property type="term" value="P:temperature homeostasis"/>
    <property type="evidence" value="ECO:0007669"/>
    <property type="project" value="TreeGrafter"/>
</dbReference>
<evidence type="ECO:0000256" key="5">
    <source>
        <dbReference type="ARBA" id="ARBA00022824"/>
    </source>
</evidence>
<evidence type="ECO:0000256" key="18">
    <source>
        <dbReference type="ARBA" id="ARBA00046224"/>
    </source>
</evidence>
<evidence type="ECO:0000256" key="4">
    <source>
        <dbReference type="ARBA" id="ARBA00022815"/>
    </source>
</evidence>
<evidence type="ECO:0000256" key="20">
    <source>
        <dbReference type="SAM" id="SignalP"/>
    </source>
</evidence>
<dbReference type="GO" id="GO:0016874">
    <property type="term" value="F:ligase activity"/>
    <property type="evidence" value="ECO:0007669"/>
    <property type="project" value="UniProtKB-KW"/>
</dbReference>
<keyword evidence="10" id="KW-0968">Cytoplasmic vesicle</keyword>
<reference evidence="21 22" key="1">
    <citation type="submission" date="2019-04" db="EMBL/GenBank/DDBJ databases">
        <title>Draft genome of the big-headed turtle Platysternon megacephalum.</title>
        <authorList>
            <person name="Gong S."/>
        </authorList>
    </citation>
    <scope>NUCLEOTIDE SEQUENCE [LARGE SCALE GENOMIC DNA]</scope>
    <source>
        <strain evidence="21">DO16091913</strain>
        <tissue evidence="21">Muscle</tissue>
    </source>
</reference>
<protein>
    <recommendedName>
        <fullName evidence="12">Hypocretin neuropeptide precursor</fullName>
    </recommendedName>
    <alternativeName>
        <fullName evidence="16">Hypocretin</fullName>
    </alternativeName>
    <alternativeName>
        <fullName evidence="13">Orexin precursor</fullName>
    </alternativeName>
    <alternativeName>
        <fullName evidence="15">Prepro-orexin</fullName>
    </alternativeName>
    <alternativeName>
        <fullName evidence="14">Preprohypocretin</fullName>
    </alternativeName>
</protein>
<dbReference type="AlphaFoldDB" id="A0A4D9EJB1"/>
<dbReference type="GO" id="GO:0046928">
    <property type="term" value="P:regulation of neurotransmitter secretion"/>
    <property type="evidence" value="ECO:0007669"/>
    <property type="project" value="TreeGrafter"/>
</dbReference>
<dbReference type="PRINTS" id="PR01091">
    <property type="entry name" value="OREXINPP"/>
</dbReference>
<evidence type="ECO:0000256" key="9">
    <source>
        <dbReference type="ARBA" id="ARBA00023320"/>
    </source>
</evidence>
<dbReference type="OrthoDB" id="9379045at2759"/>
<dbReference type="GO" id="GO:0030431">
    <property type="term" value="P:sleep"/>
    <property type="evidence" value="ECO:0007669"/>
    <property type="project" value="TreeGrafter"/>
</dbReference>
<comment type="caution">
    <text evidence="21">The sequence shown here is derived from an EMBL/GenBank/DDBJ whole genome shotgun (WGS) entry which is preliminary data.</text>
</comment>
<dbReference type="GO" id="GO:0048471">
    <property type="term" value="C:perinuclear region of cytoplasm"/>
    <property type="evidence" value="ECO:0007669"/>
    <property type="project" value="TreeGrafter"/>
</dbReference>
<evidence type="ECO:0000256" key="13">
    <source>
        <dbReference type="ARBA" id="ARBA00034351"/>
    </source>
</evidence>
<comment type="subcellular location">
    <subcellularLocation>
        <location evidence="2">Cytoplasmic vesicle</location>
    </subcellularLocation>
    <subcellularLocation>
        <location evidence="1">Rough endoplasmic reticulum</location>
    </subcellularLocation>
    <subcellularLocation>
        <location evidence="11">Synapse</location>
    </subcellularLocation>
</comment>
<dbReference type="GO" id="GO:0007218">
    <property type="term" value="P:neuropeptide signaling pathway"/>
    <property type="evidence" value="ECO:0007669"/>
    <property type="project" value="UniProtKB-KW"/>
</dbReference>
<feature type="region of interest" description="Disordered" evidence="19">
    <location>
        <begin position="108"/>
        <end position="162"/>
    </location>
</feature>
<dbReference type="GO" id="GO:0042594">
    <property type="term" value="P:response to starvation"/>
    <property type="evidence" value="ECO:0007669"/>
    <property type="project" value="TreeGrafter"/>
</dbReference>
<dbReference type="STRING" id="55544.A0A4D9EJB1"/>
<dbReference type="GO" id="GO:0005184">
    <property type="term" value="F:neuropeptide hormone activity"/>
    <property type="evidence" value="ECO:0007669"/>
    <property type="project" value="TreeGrafter"/>
</dbReference>
<evidence type="ECO:0000256" key="6">
    <source>
        <dbReference type="ARBA" id="ARBA00023018"/>
    </source>
</evidence>
<dbReference type="PANTHER" id="PTHR15173">
    <property type="entry name" value="OREXIN"/>
    <property type="match status" value="1"/>
</dbReference>
<comment type="function">
    <text evidence="17">Binds to orexin receptors HCRTR1/OX1R and HCRTR2/OX2R with a high affinity. Stimulates food intake. Modulates pituitary luteinizing hormone secretion in an ovarian steroid-dependent manner.</text>
</comment>
<evidence type="ECO:0000256" key="16">
    <source>
        <dbReference type="ARBA" id="ARBA00034371"/>
    </source>
</evidence>
<evidence type="ECO:0000256" key="15">
    <source>
        <dbReference type="ARBA" id="ARBA00034367"/>
    </source>
</evidence>
<name>A0A4D9EJB1_9SAUR</name>
<keyword evidence="21" id="KW-0436">Ligase</keyword>
<keyword evidence="7" id="KW-1015">Disulfide bond</keyword>
<dbReference type="EMBL" id="QXTE01000039">
    <property type="protein sequence ID" value="TFK10817.1"/>
    <property type="molecule type" value="Genomic_DNA"/>
</dbReference>
<dbReference type="PANTHER" id="PTHR15173:SF2">
    <property type="entry name" value="HYPOCRETIN NEUROPEPTIDE PRECURSOR"/>
    <property type="match status" value="1"/>
</dbReference>
<reference evidence="21 22" key="2">
    <citation type="submission" date="2019-04" db="EMBL/GenBank/DDBJ databases">
        <title>The genome sequence of big-headed turtle.</title>
        <authorList>
            <person name="Gong S."/>
        </authorList>
    </citation>
    <scope>NUCLEOTIDE SEQUENCE [LARGE SCALE GENOMIC DNA]</scope>
    <source>
        <strain evidence="21">DO16091913</strain>
        <tissue evidence="21">Muscle</tissue>
    </source>
</reference>
<dbReference type="InterPro" id="IPR001704">
    <property type="entry name" value="Orexin"/>
</dbReference>
<dbReference type="GO" id="GO:0045202">
    <property type="term" value="C:synapse"/>
    <property type="evidence" value="ECO:0007669"/>
    <property type="project" value="UniProtKB-SubCell"/>
</dbReference>
<keyword evidence="6" id="KW-0770">Synapse</keyword>
<evidence type="ECO:0000256" key="1">
    <source>
        <dbReference type="ARBA" id="ARBA00004427"/>
    </source>
</evidence>
<accession>A0A4D9EJB1</accession>
<dbReference type="GO" id="GO:0031410">
    <property type="term" value="C:cytoplasmic vesicle"/>
    <property type="evidence" value="ECO:0007669"/>
    <property type="project" value="UniProtKB-SubCell"/>
</dbReference>
<organism evidence="21 22">
    <name type="scientific">Platysternon megacephalum</name>
    <name type="common">big-headed turtle</name>
    <dbReference type="NCBI Taxonomy" id="55544"/>
    <lineage>
        <taxon>Eukaryota</taxon>
        <taxon>Metazoa</taxon>
        <taxon>Chordata</taxon>
        <taxon>Craniata</taxon>
        <taxon>Vertebrata</taxon>
        <taxon>Euteleostomi</taxon>
        <taxon>Archelosauria</taxon>
        <taxon>Testudinata</taxon>
        <taxon>Testudines</taxon>
        <taxon>Cryptodira</taxon>
        <taxon>Durocryptodira</taxon>
        <taxon>Testudinoidea</taxon>
        <taxon>Platysternidae</taxon>
        <taxon>Platysternon</taxon>
    </lineage>
</organism>
<keyword evidence="9" id="KW-0527">Neuropeptide</keyword>
<feature type="chain" id="PRO_5020038346" description="Hypocretin neuropeptide precursor" evidence="20">
    <location>
        <begin position="35"/>
        <end position="162"/>
    </location>
</feature>
<evidence type="ECO:0000256" key="3">
    <source>
        <dbReference type="ARBA" id="ARBA00009198"/>
    </source>
</evidence>
<sequence length="162" mass="16921">MPACPCTNACLLRPQLHRAFCLLLLALLCSLAAARQSVPTCCRQKTCPCRVYDLLHGWGNHAAGILTLGKRKSGSRAFQSQLYRLLHGSGKHAAGILTMGKRAELAPEQPASACQAVSPRPSSTDALLPPASTDPTSPGEGRGQLDKDSAKGQGGAAAKSFS</sequence>
<evidence type="ECO:0000256" key="11">
    <source>
        <dbReference type="ARBA" id="ARBA00034103"/>
    </source>
</evidence>
<dbReference type="GO" id="GO:0031771">
    <property type="term" value="F:type 1 orexin receptor binding"/>
    <property type="evidence" value="ECO:0007669"/>
    <property type="project" value="TreeGrafter"/>
</dbReference>
<keyword evidence="8" id="KW-0873">Pyrrolidone carboxylic acid</keyword>
<evidence type="ECO:0000256" key="17">
    <source>
        <dbReference type="ARBA" id="ARBA00045659"/>
    </source>
</evidence>
<dbReference type="GO" id="GO:0042755">
    <property type="term" value="P:eating behavior"/>
    <property type="evidence" value="ECO:0007669"/>
    <property type="project" value="TreeGrafter"/>
</dbReference>
<keyword evidence="5" id="KW-0256">Endoplasmic reticulum</keyword>
<evidence type="ECO:0000256" key="14">
    <source>
        <dbReference type="ARBA" id="ARBA00034354"/>
    </source>
</evidence>
<evidence type="ECO:0000256" key="8">
    <source>
        <dbReference type="ARBA" id="ARBA00023283"/>
    </source>
</evidence>
<proteinExistence type="inferred from homology"/>
<dbReference type="GO" id="GO:0051971">
    <property type="term" value="P:positive regulation of transmission of nerve impulse"/>
    <property type="evidence" value="ECO:0007669"/>
    <property type="project" value="TreeGrafter"/>
</dbReference>
<keyword evidence="22" id="KW-1185">Reference proteome</keyword>
<evidence type="ECO:0000256" key="12">
    <source>
        <dbReference type="ARBA" id="ARBA00034336"/>
    </source>
</evidence>
<evidence type="ECO:0000256" key="10">
    <source>
        <dbReference type="ARBA" id="ARBA00023329"/>
    </source>
</evidence>
<dbReference type="GO" id="GO:0031772">
    <property type="term" value="F:type 2 orexin receptor binding"/>
    <property type="evidence" value="ECO:0007669"/>
    <property type="project" value="TreeGrafter"/>
</dbReference>
<keyword evidence="4" id="KW-0027">Amidation</keyword>
<evidence type="ECO:0000256" key="19">
    <source>
        <dbReference type="SAM" id="MobiDB-lite"/>
    </source>
</evidence>
<evidence type="ECO:0000313" key="22">
    <source>
        <dbReference type="Proteomes" id="UP000297703"/>
    </source>
</evidence>
<dbReference type="GO" id="GO:0005791">
    <property type="term" value="C:rough endoplasmic reticulum"/>
    <property type="evidence" value="ECO:0007669"/>
    <property type="project" value="UniProtKB-SubCell"/>
</dbReference>
<dbReference type="Proteomes" id="UP000297703">
    <property type="component" value="Unassembled WGS sequence"/>
</dbReference>
<comment type="function">
    <text evidence="18">Binds to orexin receptor HCRTR2/OX2R only. Stimulates food intake. Modulates pituitary luteinizing hormone secretion in an ovarian steroid-dependent manner.</text>
</comment>
<evidence type="ECO:0000313" key="21">
    <source>
        <dbReference type="EMBL" id="TFK10817.1"/>
    </source>
</evidence>